<reference evidence="4" key="1">
    <citation type="submission" date="2016-11" db="UniProtKB">
        <authorList>
            <consortium name="WormBaseParasite"/>
        </authorList>
    </citation>
    <scope>IDENTIFICATION</scope>
</reference>
<sequence>MAFSIYKPEIFVLVVLFVITDAMCIHALNERVYPTLWETFGCYVAPNASAFPLQLRVYWPNHTELVMSPSSCFEECSFQLWEGRYFGLSVNGGCHCGTMLLISPSVDKSKCSTICLDSPLEFCGGVNAMLVFEIKTLPRLPARVIGCFMQTNNQRVFNFEEKLSCQFFMSHARCATYCLRVKRTQMFGLINRSYCYCGNSFVSTLARLPFSLCYHPCTNYDLDLCGGEHAMLVLELFQIRV</sequence>
<dbReference type="Pfam" id="PF01822">
    <property type="entry name" value="WSC"/>
    <property type="match status" value="2"/>
</dbReference>
<accession>A0A1I8GX76</accession>
<dbReference type="WBParaSite" id="maker-uti_cns_0003541-snap-gene-0.18-mRNA-1">
    <property type="protein sequence ID" value="maker-uti_cns_0003541-snap-gene-0.18-mRNA-1"/>
    <property type="gene ID" value="maker-uti_cns_0003541-snap-gene-0.18"/>
</dbReference>
<dbReference type="PANTHER" id="PTHR45964:SF5">
    <property type="entry name" value="WSCD FAMILY MEMBER CG9164"/>
    <property type="match status" value="1"/>
</dbReference>
<dbReference type="SMART" id="SM00321">
    <property type="entry name" value="WSC"/>
    <property type="match status" value="2"/>
</dbReference>
<dbReference type="InterPro" id="IPR002889">
    <property type="entry name" value="WSC_carb-bd"/>
</dbReference>
<feature type="domain" description="WSC" evidence="2">
    <location>
        <begin position="36"/>
        <end position="135"/>
    </location>
</feature>
<evidence type="ECO:0000259" key="2">
    <source>
        <dbReference type="PROSITE" id="PS51212"/>
    </source>
</evidence>
<keyword evidence="1" id="KW-0677">Repeat</keyword>
<dbReference type="Proteomes" id="UP000095280">
    <property type="component" value="Unplaced"/>
</dbReference>
<proteinExistence type="predicted"/>
<dbReference type="PROSITE" id="PS51212">
    <property type="entry name" value="WSC"/>
    <property type="match status" value="2"/>
</dbReference>
<name>A0A1I8GX76_9PLAT</name>
<dbReference type="PANTHER" id="PTHR45964">
    <property type="entry name" value="WSCD FAMILY MEMBER CG9164"/>
    <property type="match status" value="1"/>
</dbReference>
<dbReference type="AlphaFoldDB" id="A0A1I8GX76"/>
<organism evidence="3 4">
    <name type="scientific">Macrostomum lignano</name>
    <dbReference type="NCBI Taxonomy" id="282301"/>
    <lineage>
        <taxon>Eukaryota</taxon>
        <taxon>Metazoa</taxon>
        <taxon>Spiralia</taxon>
        <taxon>Lophotrochozoa</taxon>
        <taxon>Platyhelminthes</taxon>
        <taxon>Rhabditophora</taxon>
        <taxon>Macrostomorpha</taxon>
        <taxon>Macrostomida</taxon>
        <taxon>Macrostomidae</taxon>
        <taxon>Macrostomum</taxon>
    </lineage>
</organism>
<feature type="domain" description="WSC" evidence="2">
    <location>
        <begin position="141"/>
        <end position="237"/>
    </location>
</feature>
<evidence type="ECO:0000313" key="3">
    <source>
        <dbReference type="Proteomes" id="UP000095280"/>
    </source>
</evidence>
<evidence type="ECO:0000313" key="4">
    <source>
        <dbReference type="WBParaSite" id="maker-uti_cns_0003541-snap-gene-0.18-mRNA-1"/>
    </source>
</evidence>
<evidence type="ECO:0000256" key="1">
    <source>
        <dbReference type="ARBA" id="ARBA00022737"/>
    </source>
</evidence>
<keyword evidence="3" id="KW-1185">Reference proteome</keyword>
<dbReference type="InterPro" id="IPR051589">
    <property type="entry name" value="Sialate-O-sulfotransferase"/>
</dbReference>
<protein>
    <submittedName>
        <fullName evidence="4">WSC domain-containing protein</fullName>
    </submittedName>
</protein>